<keyword evidence="3 5" id="KW-0533">Nickel</keyword>
<dbReference type="Pfam" id="PF05194">
    <property type="entry name" value="UreE_C"/>
    <property type="match status" value="1"/>
</dbReference>
<dbReference type="Proteomes" id="UP000199532">
    <property type="component" value="Unassembled WGS sequence"/>
</dbReference>
<dbReference type="RefSeq" id="WP_090331980.1">
    <property type="nucleotide sequence ID" value="NZ_FNXY01000001.1"/>
</dbReference>
<comment type="subcellular location">
    <subcellularLocation>
        <location evidence="1 5">Cytoplasm</location>
    </subcellularLocation>
</comment>
<reference evidence="7 8" key="1">
    <citation type="submission" date="2016-10" db="EMBL/GenBank/DDBJ databases">
        <authorList>
            <person name="de Groot N.N."/>
        </authorList>
    </citation>
    <scope>NUCLEOTIDE SEQUENCE [LARGE SCALE GENOMIC DNA]</scope>
    <source>
        <strain evidence="7 8">DSM 19938</strain>
    </source>
</reference>
<evidence type="ECO:0000256" key="3">
    <source>
        <dbReference type="ARBA" id="ARBA00022596"/>
    </source>
</evidence>
<dbReference type="SMART" id="SM00988">
    <property type="entry name" value="UreE_N"/>
    <property type="match status" value="1"/>
</dbReference>
<comment type="function">
    <text evidence="5">Involved in urease metallocenter assembly. Binds nickel. Probably functions as a nickel donor during metallocenter assembly.</text>
</comment>
<dbReference type="InterPro" id="IPR007864">
    <property type="entry name" value="UreE_C_dom"/>
</dbReference>
<dbReference type="CDD" id="cd00571">
    <property type="entry name" value="UreE"/>
    <property type="match status" value="1"/>
</dbReference>
<name>A0A1H6QNW0_9BACT</name>
<dbReference type="EMBL" id="FNXY01000001">
    <property type="protein sequence ID" value="SEI43686.1"/>
    <property type="molecule type" value="Genomic_DNA"/>
</dbReference>
<dbReference type="GO" id="GO:0051082">
    <property type="term" value="F:unfolded protein binding"/>
    <property type="evidence" value="ECO:0007669"/>
    <property type="project" value="UniProtKB-UniRule"/>
</dbReference>
<comment type="similarity">
    <text evidence="5">Belongs to the UreE family.</text>
</comment>
<dbReference type="InterPro" id="IPR004029">
    <property type="entry name" value="UreE_N"/>
</dbReference>
<protein>
    <recommendedName>
        <fullName evidence="5">Urease accessory protein UreE</fullName>
    </recommendedName>
</protein>
<keyword evidence="4 5" id="KW-0143">Chaperone</keyword>
<dbReference type="InterPro" id="IPR012406">
    <property type="entry name" value="UreE"/>
</dbReference>
<evidence type="ECO:0000256" key="1">
    <source>
        <dbReference type="ARBA" id="ARBA00004496"/>
    </source>
</evidence>
<evidence type="ECO:0000313" key="8">
    <source>
        <dbReference type="Proteomes" id="UP000199532"/>
    </source>
</evidence>
<dbReference type="HAMAP" id="MF_00822">
    <property type="entry name" value="UreE"/>
    <property type="match status" value="1"/>
</dbReference>
<evidence type="ECO:0000256" key="4">
    <source>
        <dbReference type="ARBA" id="ARBA00023186"/>
    </source>
</evidence>
<keyword evidence="8" id="KW-1185">Reference proteome</keyword>
<evidence type="ECO:0000313" key="7">
    <source>
        <dbReference type="EMBL" id="SEI43686.1"/>
    </source>
</evidence>
<accession>A0A1H6QNW0</accession>
<dbReference type="Gene3D" id="3.30.70.790">
    <property type="entry name" value="UreE, C-terminal domain"/>
    <property type="match status" value="1"/>
</dbReference>
<dbReference type="SUPFAM" id="SSF69737">
    <property type="entry name" value="Urease metallochaperone UreE, C-terminal domain"/>
    <property type="match status" value="1"/>
</dbReference>
<proteinExistence type="inferred from homology"/>
<dbReference type="GO" id="GO:0005737">
    <property type="term" value="C:cytoplasm"/>
    <property type="evidence" value="ECO:0007669"/>
    <property type="project" value="UniProtKB-SubCell"/>
</dbReference>
<keyword evidence="2 5" id="KW-0963">Cytoplasm</keyword>
<organism evidence="7 8">
    <name type="scientific">Dyadobacter koreensis</name>
    <dbReference type="NCBI Taxonomy" id="408657"/>
    <lineage>
        <taxon>Bacteria</taxon>
        <taxon>Pseudomonadati</taxon>
        <taxon>Bacteroidota</taxon>
        <taxon>Cytophagia</taxon>
        <taxon>Cytophagales</taxon>
        <taxon>Spirosomataceae</taxon>
        <taxon>Dyadobacter</taxon>
    </lineage>
</organism>
<dbReference type="AlphaFoldDB" id="A0A1H6QNW0"/>
<dbReference type="GO" id="GO:0006457">
    <property type="term" value="P:protein folding"/>
    <property type="evidence" value="ECO:0007669"/>
    <property type="project" value="InterPro"/>
</dbReference>
<dbReference type="Gene3D" id="2.60.260.20">
    <property type="entry name" value="Urease metallochaperone UreE, N-terminal domain"/>
    <property type="match status" value="1"/>
</dbReference>
<evidence type="ECO:0000256" key="5">
    <source>
        <dbReference type="HAMAP-Rule" id="MF_00822"/>
    </source>
</evidence>
<dbReference type="SUPFAM" id="SSF69287">
    <property type="entry name" value="Urease metallochaperone UreE, N-terminal domain"/>
    <property type="match status" value="1"/>
</dbReference>
<dbReference type="Pfam" id="PF02814">
    <property type="entry name" value="UreE_N"/>
    <property type="match status" value="1"/>
</dbReference>
<feature type="domain" description="UreE urease accessory N-terminal" evidence="6">
    <location>
        <begin position="6"/>
        <end position="70"/>
    </location>
</feature>
<dbReference type="STRING" id="408657.SAMN04487995_0720"/>
<dbReference type="GO" id="GO:0016151">
    <property type="term" value="F:nickel cation binding"/>
    <property type="evidence" value="ECO:0007669"/>
    <property type="project" value="UniProtKB-UniRule"/>
</dbReference>
<dbReference type="OrthoDB" id="9810882at2"/>
<evidence type="ECO:0000259" key="6">
    <source>
        <dbReference type="SMART" id="SM00988"/>
    </source>
</evidence>
<dbReference type="InterPro" id="IPR036118">
    <property type="entry name" value="UreE_N_sf"/>
</dbReference>
<sequence length="167" mass="19217">MIIKAKLGNISAFEIKGRHIDWLEMEWYETRKRILHKKTRSGKSVSLKFLSESPEITQGDILYNDEFIIIAAEILTCDCIVVKPITIFETASLCYEIGNKHLPLFFEDDSLLIPYDAPLFRLLTAQGYEVLRENRKLLQPLKTTVSPHADRANSSLFSRIMQLTTDL</sequence>
<dbReference type="GO" id="GO:0065003">
    <property type="term" value="P:protein-containing complex assembly"/>
    <property type="evidence" value="ECO:0007669"/>
    <property type="project" value="InterPro"/>
</dbReference>
<gene>
    <name evidence="5" type="primary">ureE</name>
    <name evidence="7" type="ORF">SAMN04487995_0720</name>
</gene>
<dbReference type="PIRSF" id="PIRSF036402">
    <property type="entry name" value="Ureas_acces_UreE"/>
    <property type="match status" value="1"/>
</dbReference>
<evidence type="ECO:0000256" key="2">
    <source>
        <dbReference type="ARBA" id="ARBA00022490"/>
    </source>
</evidence>
<dbReference type="GO" id="GO:0019627">
    <property type="term" value="P:urea metabolic process"/>
    <property type="evidence" value="ECO:0007669"/>
    <property type="project" value="InterPro"/>
</dbReference>